<dbReference type="STRING" id="342668.A0A1B8GIL2"/>
<dbReference type="SMART" id="SM00066">
    <property type="entry name" value="GAL4"/>
    <property type="match status" value="1"/>
</dbReference>
<dbReference type="SUPFAM" id="SSF57701">
    <property type="entry name" value="Zn2/Cys6 DNA-binding domain"/>
    <property type="match status" value="1"/>
</dbReference>
<dbReference type="CDD" id="cd12148">
    <property type="entry name" value="fungal_TF_MHR"/>
    <property type="match status" value="1"/>
</dbReference>
<evidence type="ECO:0000256" key="2">
    <source>
        <dbReference type="ARBA" id="ARBA00022723"/>
    </source>
</evidence>
<proteinExistence type="predicted"/>
<dbReference type="OrthoDB" id="424974at2759"/>
<name>A0A1B8GIL2_9PEZI</name>
<dbReference type="GO" id="GO:0005634">
    <property type="term" value="C:nucleus"/>
    <property type="evidence" value="ECO:0007669"/>
    <property type="project" value="UniProtKB-SubCell"/>
</dbReference>
<evidence type="ECO:0000256" key="3">
    <source>
        <dbReference type="ARBA" id="ARBA00023242"/>
    </source>
</evidence>
<protein>
    <recommendedName>
        <fullName evidence="5">Zn(2)-C6 fungal-type domain-containing protein</fullName>
    </recommendedName>
</protein>
<keyword evidence="7" id="KW-1185">Reference proteome</keyword>
<evidence type="ECO:0000313" key="7">
    <source>
        <dbReference type="Proteomes" id="UP000091956"/>
    </source>
</evidence>
<dbReference type="Gene3D" id="4.10.240.10">
    <property type="entry name" value="Zn(2)-C6 fungal-type DNA-binding domain"/>
    <property type="match status" value="1"/>
</dbReference>
<dbReference type="PROSITE" id="PS50048">
    <property type="entry name" value="ZN2_CY6_FUNGAL_2"/>
    <property type="match status" value="1"/>
</dbReference>
<feature type="region of interest" description="Disordered" evidence="4">
    <location>
        <begin position="1"/>
        <end position="36"/>
    </location>
</feature>
<dbReference type="InterPro" id="IPR007219">
    <property type="entry name" value="XnlR_reg_dom"/>
</dbReference>
<feature type="region of interest" description="Disordered" evidence="4">
    <location>
        <begin position="74"/>
        <end position="121"/>
    </location>
</feature>
<dbReference type="GO" id="GO:0008270">
    <property type="term" value="F:zinc ion binding"/>
    <property type="evidence" value="ECO:0007669"/>
    <property type="project" value="InterPro"/>
</dbReference>
<dbReference type="GO" id="GO:0000981">
    <property type="term" value="F:DNA-binding transcription factor activity, RNA polymerase II-specific"/>
    <property type="evidence" value="ECO:0007669"/>
    <property type="project" value="InterPro"/>
</dbReference>
<accession>A0A1B8GIL2</accession>
<evidence type="ECO:0000313" key="6">
    <source>
        <dbReference type="EMBL" id="OBT95693.1"/>
    </source>
</evidence>
<dbReference type="CDD" id="cd00067">
    <property type="entry name" value="GAL4"/>
    <property type="match status" value="1"/>
</dbReference>
<dbReference type="PANTHER" id="PTHR31001:SF87">
    <property type="entry name" value="COL-21"/>
    <property type="match status" value="1"/>
</dbReference>
<reference evidence="7" key="2">
    <citation type="journal article" date="2018" name="Nat. Commun.">
        <title>Extreme sensitivity to ultraviolet light in the fungal pathogen causing white-nose syndrome of bats.</title>
        <authorList>
            <person name="Palmer J.M."/>
            <person name="Drees K.P."/>
            <person name="Foster J.T."/>
            <person name="Lindner D.L."/>
        </authorList>
    </citation>
    <scope>NUCLEOTIDE SEQUENCE [LARGE SCALE GENOMIC DNA]</scope>
    <source>
        <strain evidence="7">UAMH 10579</strain>
    </source>
</reference>
<dbReference type="GeneID" id="28839902"/>
<dbReference type="EMBL" id="KV460233">
    <property type="protein sequence ID" value="OBT95693.1"/>
    <property type="molecule type" value="Genomic_DNA"/>
</dbReference>
<keyword evidence="3" id="KW-0539">Nucleus</keyword>
<dbReference type="RefSeq" id="XP_018129426.1">
    <property type="nucleotide sequence ID" value="XM_018275961.2"/>
</dbReference>
<dbReference type="GO" id="GO:0006351">
    <property type="term" value="P:DNA-templated transcription"/>
    <property type="evidence" value="ECO:0007669"/>
    <property type="project" value="InterPro"/>
</dbReference>
<dbReference type="AlphaFoldDB" id="A0A1B8GIL2"/>
<dbReference type="InterPro" id="IPR050613">
    <property type="entry name" value="Sec_Metabolite_Reg"/>
</dbReference>
<gene>
    <name evidence="6" type="ORF">VE01_06516</name>
</gene>
<evidence type="ECO:0000259" key="5">
    <source>
        <dbReference type="PROSITE" id="PS50048"/>
    </source>
</evidence>
<reference evidence="6 7" key="1">
    <citation type="submission" date="2016-03" db="EMBL/GenBank/DDBJ databases">
        <title>Comparative genomics of Pseudogymnoascus destructans, the fungus causing white-nose syndrome of bats.</title>
        <authorList>
            <person name="Palmer J.M."/>
            <person name="Drees K.P."/>
            <person name="Foster J.T."/>
            <person name="Lindner D.L."/>
        </authorList>
    </citation>
    <scope>NUCLEOTIDE SEQUENCE [LARGE SCALE GENOMIC DNA]</scope>
    <source>
        <strain evidence="6 7">UAMH 10579</strain>
    </source>
</reference>
<feature type="compositionally biased region" description="Polar residues" evidence="4">
    <location>
        <begin position="1"/>
        <end position="10"/>
    </location>
</feature>
<dbReference type="Pfam" id="PF00172">
    <property type="entry name" value="Zn_clus"/>
    <property type="match status" value="1"/>
</dbReference>
<sequence length="734" mass="82203">MNSYSSSGSANYDGGVESSFSNALTLGGSPAGRSDESTKMANACAQCHRQKQKCNREQPCSNCVRRSIPHQCVSYTRPERRKSRTARHDPYQGQPASLAESASISSTPAQQQTISGHFKSRTAKIAKRQTLGRLFKARGAASYHGDFYFGHQSAASMVEATTQEVPSGIYVGHSRGSRIGAAQPFRNERGPYAQLWELIGSLPRQKATVDHLTARFFKELNPTFDSVHEGTFMTSYNKFWDRKTGCDDLTNVDIRWLAVLFIILAFGELLDCPQPCSAEAQRESEDSSLHFYWASRKSLVIAPSFYGESTDLTCAGILITRYLVYARRISESWLTISFAIRMAQAQGMHVDGDQLDLPRKATETRRRLWSQLYDLDRSIALALGRPYAINDRHCFMKQVENVWVDNMTDEEAENATALSLDTPTLSVLIRFQHQLAVIIGQIQEQSFTFSTTPLTSSASYDEVLKYDEALLTWKDSLPPYFRLENTDLSLDLLPAYSFIPWHRLYLHTAFHFARITLHRSYLLRPSITDRFQYSRNACMSSACADLKIKLSFRYPDMASRLKSNVAAHQLFNSALILGVIVVRDPQAPQTDAILDDLQAYCAKQNSDPWINEIGLAEIRVVELCISRARQARNDTAAASPAENVTPDFNPAVTSEGYNSSAVTNTSLSQGLQGSHELSASQQNAMGETFPYAFQNPTGLQDPWSDFWSNPAYFFPEAMDYQIWEGLVDDLAAVN</sequence>
<dbReference type="Proteomes" id="UP000091956">
    <property type="component" value="Unassembled WGS sequence"/>
</dbReference>
<comment type="subcellular location">
    <subcellularLocation>
        <location evidence="1">Nucleus</location>
    </subcellularLocation>
</comment>
<dbReference type="PROSITE" id="PS00463">
    <property type="entry name" value="ZN2_CY6_FUNGAL_1"/>
    <property type="match status" value="1"/>
</dbReference>
<dbReference type="GO" id="GO:0003677">
    <property type="term" value="F:DNA binding"/>
    <property type="evidence" value="ECO:0007669"/>
    <property type="project" value="InterPro"/>
</dbReference>
<dbReference type="InterPro" id="IPR001138">
    <property type="entry name" value="Zn2Cys6_DnaBD"/>
</dbReference>
<dbReference type="InterPro" id="IPR036864">
    <property type="entry name" value="Zn2-C6_fun-type_DNA-bd_sf"/>
</dbReference>
<feature type="domain" description="Zn(2)-C6 fungal-type" evidence="5">
    <location>
        <begin position="43"/>
        <end position="74"/>
    </location>
</feature>
<dbReference type="PANTHER" id="PTHR31001">
    <property type="entry name" value="UNCHARACTERIZED TRANSCRIPTIONAL REGULATORY PROTEIN"/>
    <property type="match status" value="1"/>
</dbReference>
<dbReference type="SMART" id="SM00906">
    <property type="entry name" value="Fungal_trans"/>
    <property type="match status" value="1"/>
</dbReference>
<evidence type="ECO:0000256" key="1">
    <source>
        <dbReference type="ARBA" id="ARBA00004123"/>
    </source>
</evidence>
<dbReference type="Pfam" id="PF04082">
    <property type="entry name" value="Fungal_trans"/>
    <property type="match status" value="1"/>
</dbReference>
<keyword evidence="2" id="KW-0479">Metal-binding</keyword>
<organism evidence="6 7">
    <name type="scientific">Pseudogymnoascus verrucosus</name>
    <dbReference type="NCBI Taxonomy" id="342668"/>
    <lineage>
        <taxon>Eukaryota</taxon>
        <taxon>Fungi</taxon>
        <taxon>Dikarya</taxon>
        <taxon>Ascomycota</taxon>
        <taxon>Pezizomycotina</taxon>
        <taxon>Leotiomycetes</taxon>
        <taxon>Thelebolales</taxon>
        <taxon>Thelebolaceae</taxon>
        <taxon>Pseudogymnoascus</taxon>
    </lineage>
</organism>
<evidence type="ECO:0000256" key="4">
    <source>
        <dbReference type="SAM" id="MobiDB-lite"/>
    </source>
</evidence>
<feature type="compositionally biased region" description="Polar residues" evidence="4">
    <location>
        <begin position="100"/>
        <end position="115"/>
    </location>
</feature>